<dbReference type="Gene3D" id="3.40.50.10490">
    <property type="entry name" value="Glucose-6-phosphate isomerase like protein, domain 1"/>
    <property type="match status" value="2"/>
</dbReference>
<dbReference type="InterPro" id="IPR001672">
    <property type="entry name" value="G6P_Isomerase"/>
</dbReference>
<protein>
    <recommendedName>
        <fullName evidence="8">Glucose-6-phosphate isomerase</fullName>
        <shortName evidence="8">GPI</shortName>
        <ecNumber evidence="8">5.3.1.9</ecNumber>
    </recommendedName>
    <alternativeName>
        <fullName evidence="8">Phosphoglucose isomerase</fullName>
        <shortName evidence="8">PGI</shortName>
    </alternativeName>
    <alternativeName>
        <fullName evidence="8">Phosphohexose isomerase</fullName>
        <shortName evidence="8">PHI</shortName>
    </alternativeName>
</protein>
<dbReference type="RefSeq" id="WP_165141397.1">
    <property type="nucleotide sequence ID" value="NZ_JAALLT010000003.1"/>
</dbReference>
<keyword evidence="11" id="KW-1185">Reference proteome</keyword>
<comment type="similarity">
    <text evidence="2 8 9">Belongs to the GPI family.</text>
</comment>
<dbReference type="NCBIfam" id="NF010697">
    <property type="entry name" value="PRK14097.1"/>
    <property type="match status" value="1"/>
</dbReference>
<accession>A0A6M1SV59</accession>
<dbReference type="GO" id="GO:0097367">
    <property type="term" value="F:carbohydrate derivative binding"/>
    <property type="evidence" value="ECO:0007669"/>
    <property type="project" value="InterPro"/>
</dbReference>
<dbReference type="PANTHER" id="PTHR11469:SF1">
    <property type="entry name" value="GLUCOSE-6-PHOSPHATE ISOMERASE"/>
    <property type="match status" value="1"/>
</dbReference>
<feature type="active site" description="Proton donor" evidence="8">
    <location>
        <position position="285"/>
    </location>
</feature>
<reference evidence="10 11" key="1">
    <citation type="submission" date="2020-02" db="EMBL/GenBank/DDBJ databases">
        <title>Balneolaceae bacterium YR4-1, complete genome.</title>
        <authorList>
            <person name="Li Y."/>
            <person name="Wu S."/>
        </authorList>
    </citation>
    <scope>NUCLEOTIDE SEQUENCE [LARGE SCALE GENOMIC DNA]</scope>
    <source>
        <strain evidence="10 11">YR4-1</strain>
    </source>
</reference>
<organism evidence="10 11">
    <name type="scientific">Halalkalibaculum roseum</name>
    <dbReference type="NCBI Taxonomy" id="2709311"/>
    <lineage>
        <taxon>Bacteria</taxon>
        <taxon>Pseudomonadati</taxon>
        <taxon>Balneolota</taxon>
        <taxon>Balneolia</taxon>
        <taxon>Balneolales</taxon>
        <taxon>Balneolaceae</taxon>
        <taxon>Halalkalibaculum</taxon>
    </lineage>
</organism>
<evidence type="ECO:0000256" key="9">
    <source>
        <dbReference type="RuleBase" id="RU000612"/>
    </source>
</evidence>
<evidence type="ECO:0000256" key="1">
    <source>
        <dbReference type="ARBA" id="ARBA00004926"/>
    </source>
</evidence>
<evidence type="ECO:0000256" key="8">
    <source>
        <dbReference type="HAMAP-Rule" id="MF_00473"/>
    </source>
</evidence>
<dbReference type="EMBL" id="JAALLT010000003">
    <property type="protein sequence ID" value="NGP76712.1"/>
    <property type="molecule type" value="Genomic_DNA"/>
</dbReference>
<dbReference type="GO" id="GO:0005829">
    <property type="term" value="C:cytosol"/>
    <property type="evidence" value="ECO:0007669"/>
    <property type="project" value="TreeGrafter"/>
</dbReference>
<evidence type="ECO:0000256" key="3">
    <source>
        <dbReference type="ARBA" id="ARBA00022432"/>
    </source>
</evidence>
<feature type="active site" evidence="8">
    <location>
        <position position="420"/>
    </location>
</feature>
<keyword evidence="3 8" id="KW-0312">Gluconeogenesis</keyword>
<proteinExistence type="inferred from homology"/>
<dbReference type="UniPathway" id="UPA00109">
    <property type="reaction ID" value="UER00181"/>
</dbReference>
<dbReference type="InterPro" id="IPR046348">
    <property type="entry name" value="SIS_dom_sf"/>
</dbReference>
<dbReference type="GO" id="GO:0006096">
    <property type="term" value="P:glycolytic process"/>
    <property type="evidence" value="ECO:0007669"/>
    <property type="project" value="UniProtKB-UniRule"/>
</dbReference>
<keyword evidence="4 8" id="KW-0963">Cytoplasm</keyword>
<name>A0A6M1SV59_9BACT</name>
<evidence type="ECO:0000256" key="4">
    <source>
        <dbReference type="ARBA" id="ARBA00022490"/>
    </source>
</evidence>
<gene>
    <name evidence="8" type="primary">pgi</name>
    <name evidence="10" type="ORF">G3570_08710</name>
</gene>
<evidence type="ECO:0000256" key="6">
    <source>
        <dbReference type="ARBA" id="ARBA00023235"/>
    </source>
</evidence>
<dbReference type="PROSITE" id="PS00765">
    <property type="entry name" value="P_GLUCOSE_ISOMERASE_1"/>
    <property type="match status" value="1"/>
</dbReference>
<comment type="subcellular location">
    <subcellularLocation>
        <location evidence="8">Cytoplasm</location>
    </subcellularLocation>
</comment>
<dbReference type="PRINTS" id="PR00662">
    <property type="entry name" value="G6PISOMERASE"/>
</dbReference>
<dbReference type="FunFam" id="3.40.50.10490:FF:000016">
    <property type="entry name" value="Glucose-6-phosphate isomerase"/>
    <property type="match status" value="1"/>
</dbReference>
<dbReference type="CDD" id="cd05015">
    <property type="entry name" value="SIS_PGI_1"/>
    <property type="match status" value="1"/>
</dbReference>
<dbReference type="SUPFAM" id="SSF53697">
    <property type="entry name" value="SIS domain"/>
    <property type="match status" value="1"/>
</dbReference>
<dbReference type="UniPathway" id="UPA00138"/>
<dbReference type="HAMAP" id="MF_00473">
    <property type="entry name" value="G6P_isomerase"/>
    <property type="match status" value="1"/>
</dbReference>
<comment type="pathway">
    <text evidence="8">Carbohydrate biosynthesis; gluconeogenesis.</text>
</comment>
<evidence type="ECO:0000256" key="2">
    <source>
        <dbReference type="ARBA" id="ARBA00006604"/>
    </source>
</evidence>
<dbReference type="CDD" id="cd05016">
    <property type="entry name" value="SIS_PGI_2"/>
    <property type="match status" value="1"/>
</dbReference>
<comment type="function">
    <text evidence="8">Catalyzes the reversible isomerization of glucose-6-phosphate to fructose-6-phosphate.</text>
</comment>
<dbReference type="PROSITE" id="PS51463">
    <property type="entry name" value="P_GLUCOSE_ISOMERASE_3"/>
    <property type="match status" value="1"/>
</dbReference>
<comment type="caution">
    <text evidence="10">The sequence shown here is derived from an EMBL/GenBank/DDBJ whole genome shotgun (WGS) entry which is preliminary data.</text>
</comment>
<keyword evidence="6 8" id="KW-0413">Isomerase</keyword>
<dbReference type="InterPro" id="IPR035482">
    <property type="entry name" value="SIS_PGI_2"/>
</dbReference>
<dbReference type="AlphaFoldDB" id="A0A6M1SV59"/>
<dbReference type="GO" id="GO:0004347">
    <property type="term" value="F:glucose-6-phosphate isomerase activity"/>
    <property type="evidence" value="ECO:0007669"/>
    <property type="project" value="UniProtKB-UniRule"/>
</dbReference>
<keyword evidence="5 8" id="KW-0324">Glycolysis</keyword>
<evidence type="ECO:0000256" key="5">
    <source>
        <dbReference type="ARBA" id="ARBA00023152"/>
    </source>
</evidence>
<dbReference type="PANTHER" id="PTHR11469">
    <property type="entry name" value="GLUCOSE-6-PHOSPHATE ISOMERASE"/>
    <property type="match status" value="1"/>
</dbReference>
<dbReference type="InterPro" id="IPR018189">
    <property type="entry name" value="Phosphoglucose_isomerase_CS"/>
</dbReference>
<dbReference type="Proteomes" id="UP000473278">
    <property type="component" value="Unassembled WGS sequence"/>
</dbReference>
<evidence type="ECO:0000313" key="11">
    <source>
        <dbReference type="Proteomes" id="UP000473278"/>
    </source>
</evidence>
<dbReference type="GO" id="GO:0048029">
    <property type="term" value="F:monosaccharide binding"/>
    <property type="evidence" value="ECO:0007669"/>
    <property type="project" value="TreeGrafter"/>
</dbReference>
<dbReference type="GO" id="GO:0006094">
    <property type="term" value="P:gluconeogenesis"/>
    <property type="evidence" value="ECO:0007669"/>
    <property type="project" value="UniProtKB-UniRule"/>
</dbReference>
<dbReference type="Pfam" id="PF00342">
    <property type="entry name" value="PGI"/>
    <property type="match status" value="1"/>
</dbReference>
<evidence type="ECO:0000256" key="7">
    <source>
        <dbReference type="ARBA" id="ARBA00029321"/>
    </source>
</evidence>
<comment type="caution">
    <text evidence="8">Lacks conserved residue(s) required for the propagation of feature annotation.</text>
</comment>
<dbReference type="EC" id="5.3.1.9" evidence="8"/>
<comment type="pathway">
    <text evidence="1 8 9">Carbohydrate degradation; glycolysis; D-glyceraldehyde 3-phosphate and glycerone phosphate from D-glucose: step 2/4.</text>
</comment>
<evidence type="ECO:0000313" key="10">
    <source>
        <dbReference type="EMBL" id="NGP76712.1"/>
    </source>
</evidence>
<comment type="catalytic activity">
    <reaction evidence="7 8 9">
        <text>alpha-D-glucose 6-phosphate = beta-D-fructose 6-phosphate</text>
        <dbReference type="Rhea" id="RHEA:11816"/>
        <dbReference type="ChEBI" id="CHEBI:57634"/>
        <dbReference type="ChEBI" id="CHEBI:58225"/>
        <dbReference type="EC" id="5.3.1.9"/>
    </reaction>
</comment>
<dbReference type="InterPro" id="IPR035476">
    <property type="entry name" value="SIS_PGI_1"/>
</dbReference>
<dbReference type="GO" id="GO:0051156">
    <property type="term" value="P:glucose 6-phosphate metabolic process"/>
    <property type="evidence" value="ECO:0007669"/>
    <property type="project" value="TreeGrafter"/>
</dbReference>
<sequence>MVDVDVSGALPFLSEVEQDKARQQALKAFEQVKHGSGEGAEWLGWRTLLESPNDAILEQISSLAQAIREDADVFILCGIGGSYLGAKAVIEALGSFFPIKQDLEIIYAGHHMSGRYMDQLLQYISQKKEDGSPKSVYLNVVSKSGTTLETALSFRSLRKWMIDTYGEESANRIICTTSKEGGALNELIDEFGYRKFVIPDDIGGRFSVLTPVGLLPIAVAGIDIQTLFYGAVNEYQALEETPDHVIQYATTRYALHQKGKAIDVIGSFKPELHSFGNWVQQLLGESEGKDGKGMFPATTSYSTDLHSLGQMIQNGNRNMMETFINVNEATSGFKVESSEKNVDNLNYLSGKTFHEINVKAYLGTKEAHIDGGVPVVTLSIEKLNAQHVGSLIYFFELFTAIYVYCLEVNPFNQPGVEAYKKAMYQLLGKE</sequence>